<dbReference type="Proteomes" id="UP000515344">
    <property type="component" value="Chromosome"/>
</dbReference>
<dbReference type="PANTHER" id="PTHR11228">
    <property type="entry name" value="RADICAL SAM DOMAIN PROTEIN"/>
    <property type="match status" value="1"/>
</dbReference>
<dbReference type="InterPro" id="IPR001296">
    <property type="entry name" value="Glyco_trans_1"/>
</dbReference>
<dbReference type="Pfam" id="PF13186">
    <property type="entry name" value="SPASM"/>
    <property type="match status" value="1"/>
</dbReference>
<evidence type="ECO:0000313" key="9">
    <source>
        <dbReference type="Proteomes" id="UP000515344"/>
    </source>
</evidence>
<dbReference type="GO" id="GO:0016757">
    <property type="term" value="F:glycosyltransferase activity"/>
    <property type="evidence" value="ECO:0007669"/>
    <property type="project" value="InterPro"/>
</dbReference>
<dbReference type="Gene3D" id="3.40.50.2000">
    <property type="entry name" value="Glycogen Phosphorylase B"/>
    <property type="match status" value="2"/>
</dbReference>
<dbReference type="InterPro" id="IPR058240">
    <property type="entry name" value="rSAM_sf"/>
</dbReference>
<dbReference type="InterPro" id="IPR050377">
    <property type="entry name" value="Radical_SAM_PqqE_MftC-like"/>
</dbReference>
<dbReference type="SFLD" id="SFLDG01387">
    <property type="entry name" value="BtrN-like_SPASM_domain_contain"/>
    <property type="match status" value="1"/>
</dbReference>
<evidence type="ECO:0000259" key="7">
    <source>
        <dbReference type="PROSITE" id="PS51918"/>
    </source>
</evidence>
<accession>A0A7G5XLX4</accession>
<dbReference type="InterPro" id="IPR028098">
    <property type="entry name" value="Glyco_trans_4-like_N"/>
</dbReference>
<comment type="cofactor">
    <cofactor evidence="1">
        <name>[4Fe-4S] cluster</name>
        <dbReference type="ChEBI" id="CHEBI:49883"/>
    </cofactor>
</comment>
<dbReference type="Pfam" id="PF04055">
    <property type="entry name" value="Radical_SAM"/>
    <property type="match status" value="1"/>
</dbReference>
<dbReference type="PANTHER" id="PTHR11228:SF7">
    <property type="entry name" value="PQQA PEPTIDE CYCLASE"/>
    <property type="match status" value="1"/>
</dbReference>
<evidence type="ECO:0000256" key="1">
    <source>
        <dbReference type="ARBA" id="ARBA00001966"/>
    </source>
</evidence>
<dbReference type="CDD" id="cd01335">
    <property type="entry name" value="Radical_SAM"/>
    <property type="match status" value="1"/>
</dbReference>
<dbReference type="EMBL" id="CP060007">
    <property type="protein sequence ID" value="QNA46477.1"/>
    <property type="molecule type" value="Genomic_DNA"/>
</dbReference>
<keyword evidence="6" id="KW-0411">Iron-sulfur</keyword>
<dbReference type="SFLD" id="SFLDG01067">
    <property type="entry name" value="SPASM/twitch_domain_containing"/>
    <property type="match status" value="1"/>
</dbReference>
<dbReference type="SUPFAM" id="SSF53756">
    <property type="entry name" value="UDP-Glycosyltransferase/glycogen phosphorylase"/>
    <property type="match status" value="1"/>
</dbReference>
<dbReference type="GO" id="GO:0051536">
    <property type="term" value="F:iron-sulfur cluster binding"/>
    <property type="evidence" value="ECO:0007669"/>
    <property type="project" value="UniProtKB-KW"/>
</dbReference>
<organism evidence="8 9">
    <name type="scientific">Lacibacter sediminis</name>
    <dbReference type="NCBI Taxonomy" id="2760713"/>
    <lineage>
        <taxon>Bacteria</taxon>
        <taxon>Pseudomonadati</taxon>
        <taxon>Bacteroidota</taxon>
        <taxon>Chitinophagia</taxon>
        <taxon>Chitinophagales</taxon>
        <taxon>Chitinophagaceae</taxon>
        <taxon>Lacibacter</taxon>
    </lineage>
</organism>
<evidence type="ECO:0000256" key="3">
    <source>
        <dbReference type="ARBA" id="ARBA00022691"/>
    </source>
</evidence>
<dbReference type="InterPro" id="IPR013785">
    <property type="entry name" value="Aldolase_TIM"/>
</dbReference>
<protein>
    <submittedName>
        <fullName evidence="8">Glycosyltransferase</fullName>
    </submittedName>
</protein>
<feature type="domain" description="Radical SAM core" evidence="7">
    <location>
        <begin position="422"/>
        <end position="664"/>
    </location>
</feature>
<dbReference type="InterPro" id="IPR023885">
    <property type="entry name" value="4Fe4S-binding_SPASM_dom"/>
</dbReference>
<dbReference type="KEGG" id="lacs:H4075_09985"/>
<evidence type="ECO:0000256" key="6">
    <source>
        <dbReference type="ARBA" id="ARBA00023014"/>
    </source>
</evidence>
<evidence type="ECO:0000313" key="8">
    <source>
        <dbReference type="EMBL" id="QNA46477.1"/>
    </source>
</evidence>
<name>A0A7G5XLX4_9BACT</name>
<dbReference type="Pfam" id="PF00534">
    <property type="entry name" value="Glycos_transf_1"/>
    <property type="match status" value="1"/>
</dbReference>
<dbReference type="Pfam" id="PF13439">
    <property type="entry name" value="Glyco_transf_4"/>
    <property type="match status" value="1"/>
</dbReference>
<reference evidence="9" key="1">
    <citation type="submission" date="2020-08" db="EMBL/GenBank/DDBJ databases">
        <title>Lacibacter sp. S13-6-6 genome sequencing.</title>
        <authorList>
            <person name="Jin L."/>
        </authorList>
    </citation>
    <scope>NUCLEOTIDE SEQUENCE [LARGE SCALE GENOMIC DNA]</scope>
    <source>
        <strain evidence="9">S13-6-6</strain>
    </source>
</reference>
<keyword evidence="4" id="KW-0479">Metal-binding</keyword>
<dbReference type="InterPro" id="IPR007197">
    <property type="entry name" value="rSAM"/>
</dbReference>
<dbReference type="PROSITE" id="PS51918">
    <property type="entry name" value="RADICAL_SAM"/>
    <property type="match status" value="1"/>
</dbReference>
<dbReference type="AlphaFoldDB" id="A0A7G5XLX4"/>
<sequence length="764" mass="87960">MHILKIIHGYPPNYNAGSEVYSQSICNELSKYHKVSVFTREENPYKPDFSVRKEIKSDNLDFYFVNNPQGKDGYRHKEMDAHFGNLIAEIKPDIAHIGHLNHLSTGLVDELNKLSIPIVFTLHDFWLMCLRGQFLTRGIGNENNFQLCSGQQDNKCATNCYKVYFSGREEHEVQDIQHWSSWIKQRMAETKALINKVDLFIAPSNYLRTRFINEFSVPENKIIYLDYGFPTEYLTQTEKSKDNTNFTFGYIGTLIPAKGVNQLIEAFNQIDSPATLKIYGRQNGQSADALKLLAANSINKIEFAGEYINHNLANDVFSKVDCIVVPSIWAENSPLVIHEAQACKIPVITADFGGMKEYVHHQVNGLLFEHRNTNSLAEQMKFAIENPHLLKEYGQKGYLFSDNGSVPDIINHCKELEKIYNRFTFPKNLWRITIDTNPEDCNLKCIMCEEHSPYSDFIPTLFKETGVKRRRMKFATVEDIFLQAEKLGVKEIIPSTMGEPLLYKEFDKIFELAEQKNIKINLTTNGTFPKKTVEEWAKLIVPNTTDVKISWNGATKETSEKIMMGIDFEKAIENVKGFIKYRDEYFENTGYFCRVTFQLTFMRNNMHELAEIIKLAASLGVDRVKGHQLWAHFDEITDLSMKASVESITQWNEYVKHAYQAQEKYRKPNGERVLLENIIPLTEDENSEVPWHYECPFLTKELWISATGKISPCCAPDNLRKSLGEFGNIEHTSIADVLKSPTYLDLVKNYKSKPLCKTCNMRKP</sequence>
<keyword evidence="9" id="KW-1185">Reference proteome</keyword>
<gene>
    <name evidence="8" type="ORF">H4075_09985</name>
</gene>
<keyword evidence="2" id="KW-0004">4Fe-4S</keyword>
<dbReference type="RefSeq" id="WP_182806369.1">
    <property type="nucleotide sequence ID" value="NZ_CP060007.1"/>
</dbReference>
<dbReference type="SFLD" id="SFLDS00029">
    <property type="entry name" value="Radical_SAM"/>
    <property type="match status" value="1"/>
</dbReference>
<keyword evidence="5" id="KW-0408">Iron</keyword>
<dbReference type="Gene3D" id="3.20.20.70">
    <property type="entry name" value="Aldolase class I"/>
    <property type="match status" value="1"/>
</dbReference>
<dbReference type="CDD" id="cd21109">
    <property type="entry name" value="SPASM"/>
    <property type="match status" value="1"/>
</dbReference>
<evidence type="ECO:0000256" key="4">
    <source>
        <dbReference type="ARBA" id="ARBA00022723"/>
    </source>
</evidence>
<keyword evidence="3" id="KW-0949">S-adenosyl-L-methionine</keyword>
<evidence type="ECO:0000256" key="5">
    <source>
        <dbReference type="ARBA" id="ARBA00023004"/>
    </source>
</evidence>
<evidence type="ECO:0000256" key="2">
    <source>
        <dbReference type="ARBA" id="ARBA00022485"/>
    </source>
</evidence>
<dbReference type="SUPFAM" id="SSF102114">
    <property type="entry name" value="Radical SAM enzymes"/>
    <property type="match status" value="1"/>
</dbReference>
<dbReference type="InterPro" id="IPR034391">
    <property type="entry name" value="AdoMet-like_SPASM_containing"/>
</dbReference>
<dbReference type="GO" id="GO:0046872">
    <property type="term" value="F:metal ion binding"/>
    <property type="evidence" value="ECO:0007669"/>
    <property type="project" value="UniProtKB-KW"/>
</dbReference>
<proteinExistence type="predicted"/>